<reference evidence="8" key="1">
    <citation type="submission" date="2020-06" db="EMBL/GenBank/DDBJ databases">
        <title>Draft genome of Bugula neritina, a colonial animal packing powerful symbionts and potential medicines.</title>
        <authorList>
            <person name="Rayko M."/>
        </authorList>
    </citation>
    <scope>NUCLEOTIDE SEQUENCE [LARGE SCALE GENOMIC DNA]</scope>
    <source>
        <strain evidence="8">Kwan_BN1</strain>
    </source>
</reference>
<dbReference type="PANTHER" id="PTHR23320:SF165">
    <property type="entry name" value="MARVEL DOMAIN-CONTAINING PROTEIN"/>
    <property type="match status" value="1"/>
</dbReference>
<dbReference type="PANTHER" id="PTHR23320">
    <property type="entry name" value="MEMBRANE-SPANNING 4-DOMAINS SUBFAMILY A MS4A -RELATED"/>
    <property type="match status" value="1"/>
</dbReference>
<evidence type="ECO:0000256" key="1">
    <source>
        <dbReference type="ARBA" id="ARBA00004141"/>
    </source>
</evidence>
<dbReference type="Proteomes" id="UP000593567">
    <property type="component" value="Unassembled WGS sequence"/>
</dbReference>
<evidence type="ECO:0000256" key="2">
    <source>
        <dbReference type="ARBA" id="ARBA00009565"/>
    </source>
</evidence>
<dbReference type="OrthoDB" id="10071849at2759"/>
<evidence type="ECO:0000313" key="9">
    <source>
        <dbReference type="Proteomes" id="UP000593567"/>
    </source>
</evidence>
<feature type="transmembrane region" description="Helical" evidence="7">
    <location>
        <begin position="16"/>
        <end position="35"/>
    </location>
</feature>
<keyword evidence="4 7" id="KW-1133">Transmembrane helix</keyword>
<accession>A0A7J7JQ73</accession>
<evidence type="ECO:0000256" key="3">
    <source>
        <dbReference type="ARBA" id="ARBA00022692"/>
    </source>
</evidence>
<feature type="region of interest" description="Disordered" evidence="6">
    <location>
        <begin position="180"/>
        <end position="263"/>
    </location>
</feature>
<dbReference type="InterPro" id="IPR007237">
    <property type="entry name" value="CD20-like"/>
</dbReference>
<evidence type="ECO:0000256" key="7">
    <source>
        <dbReference type="SAM" id="Phobius"/>
    </source>
</evidence>
<sequence length="263" mass="28376">MNDYGFDHTALGIQGYGIWCGVYFLIVGAIGMGAVKYNSSNWIISVMILNIISSVIFCWSLLGYSAGGLVLTGLADCSSSYYSFYFVSYAPCNSNVENMYYAMDSMLLIASFIQFIVTIWSAVLCCGAVCSCCKTLSGRTVMQQQVIATYPITQGGVSVQQGYTVAGGYPMYPQQGYPQQGYPQQGYPHQQAGQGYPQQGYPQQAAQGYPQQGHPQQAALGYSKDTTQGYPQQAAPVHAGYPAQPQAPPAYTPAGAHQPEVKQ</sequence>
<gene>
    <name evidence="8" type="ORF">EB796_013196</name>
</gene>
<evidence type="ECO:0000256" key="6">
    <source>
        <dbReference type="SAM" id="MobiDB-lite"/>
    </source>
</evidence>
<evidence type="ECO:0000256" key="4">
    <source>
        <dbReference type="ARBA" id="ARBA00022989"/>
    </source>
</evidence>
<dbReference type="EMBL" id="VXIV02001945">
    <property type="protein sequence ID" value="KAF6028500.1"/>
    <property type="molecule type" value="Genomic_DNA"/>
</dbReference>
<evidence type="ECO:0000256" key="5">
    <source>
        <dbReference type="ARBA" id="ARBA00023136"/>
    </source>
</evidence>
<protein>
    <submittedName>
        <fullName evidence="8">Uncharacterized protein</fullName>
    </submittedName>
</protein>
<dbReference type="InterPro" id="IPR030417">
    <property type="entry name" value="MS4A"/>
</dbReference>
<keyword evidence="3 7" id="KW-0812">Transmembrane</keyword>
<dbReference type="Pfam" id="PF04103">
    <property type="entry name" value="CD20"/>
    <property type="match status" value="1"/>
</dbReference>
<name>A0A7J7JQ73_BUGNE</name>
<comment type="similarity">
    <text evidence="2">Belongs to the MS4A family.</text>
</comment>
<feature type="transmembrane region" description="Helical" evidence="7">
    <location>
        <begin position="99"/>
        <end position="123"/>
    </location>
</feature>
<organism evidence="8 9">
    <name type="scientific">Bugula neritina</name>
    <name type="common">Brown bryozoan</name>
    <name type="synonym">Sertularia neritina</name>
    <dbReference type="NCBI Taxonomy" id="10212"/>
    <lineage>
        <taxon>Eukaryota</taxon>
        <taxon>Metazoa</taxon>
        <taxon>Spiralia</taxon>
        <taxon>Lophotrochozoa</taxon>
        <taxon>Bryozoa</taxon>
        <taxon>Gymnolaemata</taxon>
        <taxon>Cheilostomatida</taxon>
        <taxon>Flustrina</taxon>
        <taxon>Buguloidea</taxon>
        <taxon>Bugulidae</taxon>
        <taxon>Bugula</taxon>
    </lineage>
</organism>
<proteinExistence type="inferred from homology"/>
<evidence type="ECO:0000313" key="8">
    <source>
        <dbReference type="EMBL" id="KAF6028500.1"/>
    </source>
</evidence>
<feature type="transmembrane region" description="Helical" evidence="7">
    <location>
        <begin position="42"/>
        <end position="62"/>
    </location>
</feature>
<comment type="caution">
    <text evidence="8">The sequence shown here is derived from an EMBL/GenBank/DDBJ whole genome shotgun (WGS) entry which is preliminary data.</text>
</comment>
<keyword evidence="9" id="KW-1185">Reference proteome</keyword>
<dbReference type="GO" id="GO:0016020">
    <property type="term" value="C:membrane"/>
    <property type="evidence" value="ECO:0007669"/>
    <property type="project" value="UniProtKB-SubCell"/>
</dbReference>
<feature type="compositionally biased region" description="Low complexity" evidence="6">
    <location>
        <begin position="180"/>
        <end position="219"/>
    </location>
</feature>
<comment type="subcellular location">
    <subcellularLocation>
        <location evidence="1">Membrane</location>
        <topology evidence="1">Multi-pass membrane protein</topology>
    </subcellularLocation>
</comment>
<dbReference type="AlphaFoldDB" id="A0A7J7JQ73"/>
<keyword evidence="5 7" id="KW-0472">Membrane</keyword>